<proteinExistence type="predicted"/>
<gene>
    <name evidence="2" type="ORF">SAMN05444320_10489</name>
</gene>
<protein>
    <submittedName>
        <fullName evidence="2">Uncharacterized protein</fullName>
    </submittedName>
</protein>
<name>A0A1M5CMT0_STRHI</name>
<dbReference type="EMBL" id="FQVN01000004">
    <property type="protein sequence ID" value="SHF55917.1"/>
    <property type="molecule type" value="Genomic_DNA"/>
</dbReference>
<feature type="compositionally biased region" description="Low complexity" evidence="1">
    <location>
        <begin position="1"/>
        <end position="15"/>
    </location>
</feature>
<dbReference type="OrthoDB" id="3819414at2"/>
<evidence type="ECO:0000313" key="2">
    <source>
        <dbReference type="EMBL" id="SHF55917.1"/>
    </source>
</evidence>
<feature type="compositionally biased region" description="Gly residues" evidence="1">
    <location>
        <begin position="161"/>
        <end position="170"/>
    </location>
</feature>
<sequence>MTDMTTPSTSATPNPTDDEDPSQGKPVARTLHELARPLFFAGQMLTEDDLTALVTWVQDRLWLATLRQGWGVVRGLHLSAAEAAKISVAPGCAVTPNGDDVVVPKAEVKDLTKDLSSVCTTGLSCVVDLVLRYAEEGYRPVKGLRAPGTRSTQDSQCGSVNGDGGQGGGQCDNSRMAEKFCLEATPVTGNPEDPADWTAWQKSYCDAVQPLQKSVDDGFPGTRTPDDRRKWLRALLSPPPQRHSFLVAAVEKAEMTDRNCLELLLWITLDRLDGLVRGPVPAEQIGDVRLGRVWLTRPDEQSPWAVQDIRTTEPYRTVFGRSVSPAPQGETNLTEIVGADVDEVDPLLGQRGITVSEWVEWVPDSNTKLKEMLKEPLRAKKGALVRLSYFQSQLPQVPQRRWIVGVTSL</sequence>
<evidence type="ECO:0000256" key="1">
    <source>
        <dbReference type="SAM" id="MobiDB-lite"/>
    </source>
</evidence>
<accession>A0A1M5CMT0</accession>
<keyword evidence="3" id="KW-1185">Reference proteome</keyword>
<evidence type="ECO:0000313" key="3">
    <source>
        <dbReference type="Proteomes" id="UP000184501"/>
    </source>
</evidence>
<reference evidence="2 3" key="1">
    <citation type="submission" date="2016-11" db="EMBL/GenBank/DDBJ databases">
        <authorList>
            <person name="Jaros S."/>
            <person name="Januszkiewicz K."/>
            <person name="Wedrychowicz H."/>
        </authorList>
    </citation>
    <scope>NUCLEOTIDE SEQUENCE [LARGE SCALE GENOMIC DNA]</scope>
    <source>
        <strain evidence="2 3">DSM 44523</strain>
    </source>
</reference>
<feature type="region of interest" description="Disordered" evidence="1">
    <location>
        <begin position="144"/>
        <end position="170"/>
    </location>
</feature>
<dbReference type="Proteomes" id="UP000184501">
    <property type="component" value="Unassembled WGS sequence"/>
</dbReference>
<dbReference type="AlphaFoldDB" id="A0A1M5CMT0"/>
<feature type="region of interest" description="Disordered" evidence="1">
    <location>
        <begin position="1"/>
        <end position="25"/>
    </location>
</feature>
<organism evidence="2 3">
    <name type="scientific">Streptoalloteichus hindustanus</name>
    <dbReference type="NCBI Taxonomy" id="2017"/>
    <lineage>
        <taxon>Bacteria</taxon>
        <taxon>Bacillati</taxon>
        <taxon>Actinomycetota</taxon>
        <taxon>Actinomycetes</taxon>
        <taxon>Pseudonocardiales</taxon>
        <taxon>Pseudonocardiaceae</taxon>
        <taxon>Streptoalloteichus</taxon>
    </lineage>
</organism>
<dbReference type="STRING" id="2017.SAMN05444320_10489"/>
<dbReference type="RefSeq" id="WP_073482940.1">
    <property type="nucleotide sequence ID" value="NZ_FQVN01000004.1"/>
</dbReference>